<feature type="domain" description="PAS" evidence="10">
    <location>
        <begin position="19"/>
        <end position="67"/>
    </location>
</feature>
<dbReference type="Gene3D" id="3.30.450.20">
    <property type="entry name" value="PAS domain"/>
    <property type="match status" value="1"/>
</dbReference>
<dbReference type="Gene3D" id="3.30.565.10">
    <property type="entry name" value="Histidine kinase-like ATPase, C-terminal domain"/>
    <property type="match status" value="1"/>
</dbReference>
<dbReference type="Pfam" id="PF00989">
    <property type="entry name" value="PAS"/>
    <property type="match status" value="1"/>
</dbReference>
<evidence type="ECO:0000256" key="4">
    <source>
        <dbReference type="ARBA" id="ARBA00022679"/>
    </source>
</evidence>
<proteinExistence type="predicted"/>
<reference evidence="11 12" key="1">
    <citation type="submission" date="2017-07" db="EMBL/GenBank/DDBJ databases">
        <title>Niveispirillum cyanobacteriorum sp. nov., isolated from cyanobacterial aggregates in a eutrophic lake.</title>
        <authorList>
            <person name="Cai H."/>
        </authorList>
    </citation>
    <scope>NUCLEOTIDE SEQUENCE [LARGE SCALE GENOMIC DNA]</scope>
    <source>
        <strain evidence="12">TH1-14</strain>
    </source>
</reference>
<gene>
    <name evidence="11" type="ORF">CHU95_18955</name>
</gene>
<dbReference type="SUPFAM" id="SSF55785">
    <property type="entry name" value="PYP-like sensor domain (PAS domain)"/>
    <property type="match status" value="1"/>
</dbReference>
<dbReference type="EC" id="2.7.13.3" evidence="2"/>
<keyword evidence="3" id="KW-0597">Phosphoprotein</keyword>
<dbReference type="Proteomes" id="UP000216998">
    <property type="component" value="Unassembled WGS sequence"/>
</dbReference>
<evidence type="ECO:0000256" key="3">
    <source>
        <dbReference type="ARBA" id="ARBA00022553"/>
    </source>
</evidence>
<dbReference type="GO" id="GO:0000155">
    <property type="term" value="F:phosphorelay sensor kinase activity"/>
    <property type="evidence" value="ECO:0007669"/>
    <property type="project" value="InterPro"/>
</dbReference>
<sequence length="372" mass="40248">MARTPPARRIGGDIDPTSILAALPDPVMVVDGDGLIRFINLEAQEFFDVSATRVLGTKLTELIPEDSPVLGLLEQARITHATVCEYGVQVETARIGPHSVTMQAAPLGDPPDQVVLTIHERSIARRIDKQLNHRGAARSVVAMAAMLAHEVKNPLSGIRGAAQLLEENASEDDQILTRLICDEADRIVALVDRMEVFTDGRPLERQAVNIHAVLEHVRRIAQTGFARHIRFIEKYDPSLPPVLGNRDQLVQVFLNLVKNAAEACPEQGGEILLTTAYQHGVRLAVSGSDSRMQLPLLVCVGDNGPGIPEDIRANLFDPFVTTKMNGTGLGLALVAKIIGDHGGVIDFESVPKRTIFKVSLPVTDQNGHGEGA</sequence>
<evidence type="ECO:0000313" key="12">
    <source>
        <dbReference type="Proteomes" id="UP000216998"/>
    </source>
</evidence>
<evidence type="ECO:0000256" key="7">
    <source>
        <dbReference type="ARBA" id="ARBA00022840"/>
    </source>
</evidence>
<dbReference type="GO" id="GO:0006355">
    <property type="term" value="P:regulation of DNA-templated transcription"/>
    <property type="evidence" value="ECO:0007669"/>
    <property type="project" value="InterPro"/>
</dbReference>
<dbReference type="InterPro" id="IPR036890">
    <property type="entry name" value="HATPase_C_sf"/>
</dbReference>
<dbReference type="InterPro" id="IPR035965">
    <property type="entry name" value="PAS-like_dom_sf"/>
</dbReference>
<evidence type="ECO:0000313" key="11">
    <source>
        <dbReference type="EMBL" id="OYQ32825.1"/>
    </source>
</evidence>
<dbReference type="InterPro" id="IPR005467">
    <property type="entry name" value="His_kinase_dom"/>
</dbReference>
<keyword evidence="6 11" id="KW-0418">Kinase</keyword>
<accession>A0A255YVZ7</accession>
<keyword evidence="5" id="KW-0547">Nucleotide-binding</keyword>
<evidence type="ECO:0000259" key="10">
    <source>
        <dbReference type="PROSITE" id="PS50112"/>
    </source>
</evidence>
<dbReference type="PRINTS" id="PR00344">
    <property type="entry name" value="BCTRLSENSOR"/>
</dbReference>
<dbReference type="InterPro" id="IPR036097">
    <property type="entry name" value="HisK_dim/P_sf"/>
</dbReference>
<keyword evidence="8" id="KW-0902">Two-component regulatory system</keyword>
<dbReference type="PROSITE" id="PS50109">
    <property type="entry name" value="HIS_KIN"/>
    <property type="match status" value="1"/>
</dbReference>
<evidence type="ECO:0000256" key="2">
    <source>
        <dbReference type="ARBA" id="ARBA00012438"/>
    </source>
</evidence>
<dbReference type="Gene3D" id="1.10.287.130">
    <property type="match status" value="1"/>
</dbReference>
<dbReference type="Pfam" id="PF00512">
    <property type="entry name" value="HisKA"/>
    <property type="match status" value="1"/>
</dbReference>
<dbReference type="AlphaFoldDB" id="A0A255YVZ7"/>
<dbReference type="CDD" id="cd00130">
    <property type="entry name" value="PAS"/>
    <property type="match status" value="1"/>
</dbReference>
<dbReference type="SMART" id="SM00387">
    <property type="entry name" value="HATPase_c"/>
    <property type="match status" value="1"/>
</dbReference>
<comment type="catalytic activity">
    <reaction evidence="1">
        <text>ATP + protein L-histidine = ADP + protein N-phospho-L-histidine.</text>
        <dbReference type="EC" id="2.7.13.3"/>
    </reaction>
</comment>
<dbReference type="SMART" id="SM00091">
    <property type="entry name" value="PAS"/>
    <property type="match status" value="1"/>
</dbReference>
<comment type="caution">
    <text evidence="11">The sequence shown here is derived from an EMBL/GenBank/DDBJ whole genome shotgun (WGS) entry which is preliminary data.</text>
</comment>
<name>A0A255YVZ7_9PROT</name>
<evidence type="ECO:0000259" key="9">
    <source>
        <dbReference type="PROSITE" id="PS50109"/>
    </source>
</evidence>
<dbReference type="EMBL" id="NOXU01000031">
    <property type="protein sequence ID" value="OYQ32825.1"/>
    <property type="molecule type" value="Genomic_DNA"/>
</dbReference>
<dbReference type="Pfam" id="PF02518">
    <property type="entry name" value="HATPase_c"/>
    <property type="match status" value="1"/>
</dbReference>
<evidence type="ECO:0000256" key="6">
    <source>
        <dbReference type="ARBA" id="ARBA00022777"/>
    </source>
</evidence>
<dbReference type="GO" id="GO:0005524">
    <property type="term" value="F:ATP binding"/>
    <property type="evidence" value="ECO:0007669"/>
    <property type="project" value="UniProtKB-KW"/>
</dbReference>
<dbReference type="InterPro" id="IPR000014">
    <property type="entry name" value="PAS"/>
</dbReference>
<dbReference type="SUPFAM" id="SSF47384">
    <property type="entry name" value="Homodimeric domain of signal transducing histidine kinase"/>
    <property type="match status" value="1"/>
</dbReference>
<evidence type="ECO:0000256" key="8">
    <source>
        <dbReference type="ARBA" id="ARBA00023012"/>
    </source>
</evidence>
<dbReference type="RefSeq" id="WP_094457858.1">
    <property type="nucleotide sequence ID" value="NZ_NOXU01000031.1"/>
</dbReference>
<keyword evidence="12" id="KW-1185">Reference proteome</keyword>
<dbReference type="CDD" id="cd00082">
    <property type="entry name" value="HisKA"/>
    <property type="match status" value="1"/>
</dbReference>
<protein>
    <recommendedName>
        <fullName evidence="2">histidine kinase</fullName>
        <ecNumber evidence="2">2.7.13.3</ecNumber>
    </recommendedName>
</protein>
<dbReference type="PROSITE" id="PS50112">
    <property type="entry name" value="PAS"/>
    <property type="match status" value="1"/>
</dbReference>
<dbReference type="InterPro" id="IPR013767">
    <property type="entry name" value="PAS_fold"/>
</dbReference>
<keyword evidence="7" id="KW-0067">ATP-binding</keyword>
<organism evidence="11 12">
    <name type="scientific">Niveispirillum lacus</name>
    <dbReference type="NCBI Taxonomy" id="1981099"/>
    <lineage>
        <taxon>Bacteria</taxon>
        <taxon>Pseudomonadati</taxon>
        <taxon>Pseudomonadota</taxon>
        <taxon>Alphaproteobacteria</taxon>
        <taxon>Rhodospirillales</taxon>
        <taxon>Azospirillaceae</taxon>
        <taxon>Niveispirillum</taxon>
    </lineage>
</organism>
<dbReference type="OrthoDB" id="9789238at2"/>
<dbReference type="InterPro" id="IPR003594">
    <property type="entry name" value="HATPase_dom"/>
</dbReference>
<evidence type="ECO:0000256" key="5">
    <source>
        <dbReference type="ARBA" id="ARBA00022741"/>
    </source>
</evidence>
<evidence type="ECO:0000256" key="1">
    <source>
        <dbReference type="ARBA" id="ARBA00000085"/>
    </source>
</evidence>
<dbReference type="SMART" id="SM00388">
    <property type="entry name" value="HisKA"/>
    <property type="match status" value="1"/>
</dbReference>
<dbReference type="InterPro" id="IPR004358">
    <property type="entry name" value="Sig_transdc_His_kin-like_C"/>
</dbReference>
<keyword evidence="4" id="KW-0808">Transferase</keyword>
<dbReference type="SUPFAM" id="SSF55874">
    <property type="entry name" value="ATPase domain of HSP90 chaperone/DNA topoisomerase II/histidine kinase"/>
    <property type="match status" value="1"/>
</dbReference>
<dbReference type="PANTHER" id="PTHR43065:SF10">
    <property type="entry name" value="PEROXIDE STRESS-ACTIVATED HISTIDINE KINASE MAK3"/>
    <property type="match status" value="1"/>
</dbReference>
<dbReference type="InterPro" id="IPR003661">
    <property type="entry name" value="HisK_dim/P_dom"/>
</dbReference>
<dbReference type="PANTHER" id="PTHR43065">
    <property type="entry name" value="SENSOR HISTIDINE KINASE"/>
    <property type="match status" value="1"/>
</dbReference>
<feature type="domain" description="Histidine kinase" evidence="9">
    <location>
        <begin position="146"/>
        <end position="364"/>
    </location>
</feature>